<protein>
    <submittedName>
        <fullName evidence="2">DUF6498-containing protein</fullName>
    </submittedName>
</protein>
<gene>
    <name evidence="2" type="ORF">O6R08_01190</name>
</gene>
<dbReference type="Pfam" id="PF20108">
    <property type="entry name" value="DUF6498"/>
    <property type="match status" value="1"/>
</dbReference>
<keyword evidence="1" id="KW-0472">Membrane</keyword>
<feature type="transmembrane region" description="Helical" evidence="1">
    <location>
        <begin position="101"/>
        <end position="125"/>
    </location>
</feature>
<keyword evidence="1" id="KW-1133">Transmembrane helix</keyword>
<evidence type="ECO:0000256" key="1">
    <source>
        <dbReference type="SAM" id="Phobius"/>
    </source>
</evidence>
<evidence type="ECO:0000313" key="2">
    <source>
        <dbReference type="EMBL" id="WCC80201.1"/>
    </source>
</evidence>
<dbReference type="RefSeq" id="WP_271418383.1">
    <property type="nucleotide sequence ID" value="NZ_CP115668.1"/>
</dbReference>
<sequence length="254" mass="27502">MTSTNPPFDPEGTPRVRRSLTTYWAIITYNLATAVGVVVFDWPVGNILLLGWCENVMFVIAATLANGRVQRESRRTGLPIPVDPSAVQAGNMSLDATAPPFAYLLSNLFFSIGHLVFAGVLAVFVGVKMTITAAGVPFVLAVVRHIVEAFNDFLGDPAVRRAKDLRAARDANWRVVVQHVFILVAWGLFIGALNLADDHLGHSGGLGHMNFEARLHVVAVGVLLLYVTAKIVVEVLITRARDRVQPLSSLADAL</sequence>
<name>A0ABY7QYT4_9ACTN</name>
<feature type="transmembrane region" description="Helical" evidence="1">
    <location>
        <begin position="21"/>
        <end position="40"/>
    </location>
</feature>
<dbReference type="InterPro" id="IPR045466">
    <property type="entry name" value="DUF6498"/>
</dbReference>
<dbReference type="Proteomes" id="UP001212097">
    <property type="component" value="Chromosome"/>
</dbReference>
<evidence type="ECO:0000313" key="3">
    <source>
        <dbReference type="Proteomes" id="UP001212097"/>
    </source>
</evidence>
<proteinExistence type="predicted"/>
<accession>A0ABY7QYT4</accession>
<feature type="transmembrane region" description="Helical" evidence="1">
    <location>
        <begin position="215"/>
        <end position="237"/>
    </location>
</feature>
<keyword evidence="3" id="KW-1185">Reference proteome</keyword>
<keyword evidence="1" id="KW-0812">Transmembrane</keyword>
<dbReference type="EMBL" id="CP115668">
    <property type="protein sequence ID" value="WCC80201.1"/>
    <property type="molecule type" value="Genomic_DNA"/>
</dbReference>
<organism evidence="2 3">
    <name type="scientific">Cutibacterium equinum</name>
    <dbReference type="NCBI Taxonomy" id="3016342"/>
    <lineage>
        <taxon>Bacteria</taxon>
        <taxon>Bacillati</taxon>
        <taxon>Actinomycetota</taxon>
        <taxon>Actinomycetes</taxon>
        <taxon>Propionibacteriales</taxon>
        <taxon>Propionibacteriaceae</taxon>
        <taxon>Cutibacterium</taxon>
    </lineage>
</organism>
<feature type="transmembrane region" description="Helical" evidence="1">
    <location>
        <begin position="175"/>
        <end position="195"/>
    </location>
</feature>
<reference evidence="2 3" key="1">
    <citation type="submission" date="2023-06" db="EMBL/GenBank/DDBJ databases">
        <title>The Gram-positive Non-spore-bearing Anaerobic Bacilli of Human Feces.</title>
        <authorList>
            <person name="Eggerth A.H."/>
        </authorList>
    </citation>
    <scope>NUCLEOTIDE SEQUENCE [LARGE SCALE GENOMIC DNA]</scope>
    <source>
        <strain evidence="2 3">CBA3108</strain>
    </source>
</reference>